<dbReference type="EMBL" id="JAHKSW010000028">
    <property type="protein sequence ID" value="KAG7314968.1"/>
    <property type="molecule type" value="Genomic_DNA"/>
</dbReference>
<dbReference type="OrthoDB" id="9048943at2759"/>
<evidence type="ECO:0000313" key="5">
    <source>
        <dbReference type="Proteomes" id="UP000824219"/>
    </source>
</evidence>
<dbReference type="PROSITE" id="PS00213">
    <property type="entry name" value="LIPOCALIN"/>
    <property type="match status" value="1"/>
</dbReference>
<feature type="signal peptide" evidence="1">
    <location>
        <begin position="1"/>
        <end position="20"/>
    </location>
</feature>
<dbReference type="InterPro" id="IPR012674">
    <property type="entry name" value="Calycin"/>
</dbReference>
<evidence type="ECO:0000313" key="4">
    <source>
        <dbReference type="EMBL" id="KAG7314968.1"/>
    </source>
</evidence>
<dbReference type="InterPro" id="IPR022272">
    <property type="entry name" value="Lipocalin_CS"/>
</dbReference>
<dbReference type="EMBL" id="JAHKSW010000028">
    <property type="protein sequence ID" value="KAG7314966.1"/>
    <property type="molecule type" value="Genomic_DNA"/>
</dbReference>
<reference evidence="2 5" key="1">
    <citation type="submission" date="2021-06" db="EMBL/GenBank/DDBJ databases">
        <title>Chromosome-level genome assembly of the red-tail catfish (Hemibagrus wyckioides).</title>
        <authorList>
            <person name="Shao F."/>
        </authorList>
    </citation>
    <scope>NUCLEOTIDE SEQUENCE [LARGE SCALE GENOMIC DNA]</scope>
    <source>
        <strain evidence="2">EC202008001</strain>
        <tissue evidence="2">Blood</tissue>
    </source>
</reference>
<keyword evidence="1" id="KW-0732">Signal</keyword>
<evidence type="ECO:0008006" key="6">
    <source>
        <dbReference type="Google" id="ProtNLM"/>
    </source>
</evidence>
<dbReference type="AlphaFoldDB" id="A0A9D3N1T0"/>
<dbReference type="EMBL" id="JAHKSW010000028">
    <property type="protein sequence ID" value="KAG7314967.1"/>
    <property type="molecule type" value="Genomic_DNA"/>
</dbReference>
<proteinExistence type="predicted"/>
<evidence type="ECO:0000256" key="1">
    <source>
        <dbReference type="SAM" id="SignalP"/>
    </source>
</evidence>
<evidence type="ECO:0000313" key="3">
    <source>
        <dbReference type="EMBL" id="KAG7314967.1"/>
    </source>
</evidence>
<gene>
    <name evidence="2" type="ORF">KOW79_022269</name>
    <name evidence="3" type="ORF">KOW79_022270</name>
    <name evidence="4" type="ORF">KOW79_022271</name>
</gene>
<accession>A0A9D3N1T0</accession>
<comment type="caution">
    <text evidence="2">The sequence shown here is derived from an EMBL/GenBank/DDBJ whole genome shotgun (WGS) entry which is preliminary data.</text>
</comment>
<keyword evidence="5" id="KW-1185">Reference proteome</keyword>
<protein>
    <recommendedName>
        <fullName evidence="6">Lipocalin/cytosolic fatty-acid binding domain-containing protein</fullName>
    </recommendedName>
</protein>
<dbReference type="Gene3D" id="2.40.128.20">
    <property type="match status" value="1"/>
</dbReference>
<name>A0A9D3N1T0_9TELE</name>
<dbReference type="SUPFAM" id="SSF50814">
    <property type="entry name" value="Lipocalins"/>
    <property type="match status" value="1"/>
</dbReference>
<sequence>MATTMLGLLGVFLFIFTTNTQLQVSADFNISKVEGKWYQTGVATNAKWFTDSKWMKKVSVAILTPTANGDVNMNGSVIL</sequence>
<organism evidence="2 5">
    <name type="scientific">Hemibagrus wyckioides</name>
    <dbReference type="NCBI Taxonomy" id="337641"/>
    <lineage>
        <taxon>Eukaryota</taxon>
        <taxon>Metazoa</taxon>
        <taxon>Chordata</taxon>
        <taxon>Craniata</taxon>
        <taxon>Vertebrata</taxon>
        <taxon>Euteleostomi</taxon>
        <taxon>Actinopterygii</taxon>
        <taxon>Neopterygii</taxon>
        <taxon>Teleostei</taxon>
        <taxon>Ostariophysi</taxon>
        <taxon>Siluriformes</taxon>
        <taxon>Bagridae</taxon>
        <taxon>Hemibagrus</taxon>
    </lineage>
</organism>
<dbReference type="Proteomes" id="UP000824219">
    <property type="component" value="Linkage Group LG28"/>
</dbReference>
<evidence type="ECO:0000313" key="2">
    <source>
        <dbReference type="EMBL" id="KAG7314966.1"/>
    </source>
</evidence>
<feature type="chain" id="PRO_5040045388" description="Lipocalin/cytosolic fatty-acid binding domain-containing protein" evidence="1">
    <location>
        <begin position="21"/>
        <end position="79"/>
    </location>
</feature>